<evidence type="ECO:0000256" key="11">
    <source>
        <dbReference type="SAM" id="Phobius"/>
    </source>
</evidence>
<evidence type="ECO:0000256" key="7">
    <source>
        <dbReference type="ARBA" id="ARBA00022989"/>
    </source>
</evidence>
<keyword evidence="7 11" id="KW-1133">Transmembrane helix</keyword>
<feature type="domain" description="Amino acid transporter transmembrane" evidence="12">
    <location>
        <begin position="37"/>
        <end position="428"/>
    </location>
</feature>
<evidence type="ECO:0000256" key="2">
    <source>
        <dbReference type="ARBA" id="ARBA00005590"/>
    </source>
</evidence>
<feature type="transmembrane region" description="Helical" evidence="11">
    <location>
        <begin position="68"/>
        <end position="94"/>
    </location>
</feature>
<evidence type="ECO:0000256" key="5">
    <source>
        <dbReference type="ARBA" id="ARBA00022847"/>
    </source>
</evidence>
<dbReference type="AlphaFoldDB" id="A0A1X9IZA5"/>
<evidence type="ECO:0000256" key="4">
    <source>
        <dbReference type="ARBA" id="ARBA00022692"/>
    </source>
</evidence>
<protein>
    <submittedName>
        <fullName evidence="13">Proline transporter 2 family protein</fullName>
    </submittedName>
</protein>
<dbReference type="PANTHER" id="PTHR48017">
    <property type="entry name" value="OS05G0424000 PROTEIN-RELATED"/>
    <property type="match status" value="1"/>
</dbReference>
<dbReference type="EMBL" id="KX155443">
    <property type="protein sequence ID" value="APR64434.1"/>
    <property type="molecule type" value="mRNA"/>
</dbReference>
<dbReference type="InterPro" id="IPR013057">
    <property type="entry name" value="AA_transpt_TM"/>
</dbReference>
<evidence type="ECO:0000256" key="1">
    <source>
        <dbReference type="ARBA" id="ARBA00004127"/>
    </source>
</evidence>
<feature type="transmembrane region" description="Helical" evidence="11">
    <location>
        <begin position="115"/>
        <end position="137"/>
    </location>
</feature>
<sequence>MEVNGDGAGNSTRPRKVIDEENSAVEIPETAHQISSDSWFQVGFVLTTGINSAYVLGYSGTIMVPLGWIPGVLGLIIATAISLYANSLIAKLHEFGGRRHIRYRDLAGFIYGRKAYCLTWGLQYVNLFMINTGYIILAGSALKAVYALFSDEHVMKLPYFIAISGFVCALFAMSIPHLSALRLWLGVSTVFSLIYIVVAFVLSVKDGIEAPARDYSIPGTTRSKIFTTIGASANLVFAFNTGMLPEIQATIKQPVVRNMMKSLYFQFSAGVLPMYAVTFIGYWAYGSSTSTYLLSSVNGPVWVKALANISAFLQTVIALHIFASPMYEYLDTRYGIRGSPFSIRNLSFRVGVRGGYLTINTLVAALLPFLGDFMSLTGAISTFPLTFILANHMYLKAKKNKLTSLQKLWHWFNVCFFGLMSIAAAVSALRLIAVDSKTYHVFADL</sequence>
<evidence type="ECO:0000256" key="6">
    <source>
        <dbReference type="ARBA" id="ARBA00022970"/>
    </source>
</evidence>
<dbReference type="GO" id="GO:0015293">
    <property type="term" value="F:symporter activity"/>
    <property type="evidence" value="ECO:0007669"/>
    <property type="project" value="UniProtKB-KW"/>
</dbReference>
<keyword evidence="5" id="KW-0769">Symport</keyword>
<evidence type="ECO:0000256" key="10">
    <source>
        <dbReference type="ARBA" id="ARBA00045588"/>
    </source>
</evidence>
<evidence type="ECO:0000256" key="8">
    <source>
        <dbReference type="ARBA" id="ARBA00023136"/>
    </source>
</evidence>
<keyword evidence="3" id="KW-0813">Transport</keyword>
<dbReference type="GO" id="GO:0006865">
    <property type="term" value="P:amino acid transport"/>
    <property type="evidence" value="ECO:0007669"/>
    <property type="project" value="UniProtKB-KW"/>
</dbReference>
<feature type="transmembrane region" description="Helical" evidence="11">
    <location>
        <begin position="157"/>
        <end position="176"/>
    </location>
</feature>
<comment type="similarity">
    <text evidence="2">Belongs to the amino acid/polyamine transporter 2 family. Amino acid/auxin permease (AAAP) (TC 2.A.18.1) subfamily.</text>
</comment>
<feature type="transmembrane region" description="Helical" evidence="11">
    <location>
        <begin position="224"/>
        <end position="242"/>
    </location>
</feature>
<organism evidence="13">
    <name type="scientific">Populus tomentosa</name>
    <name type="common">Chinese white poplar</name>
    <dbReference type="NCBI Taxonomy" id="118781"/>
    <lineage>
        <taxon>Eukaryota</taxon>
        <taxon>Viridiplantae</taxon>
        <taxon>Streptophyta</taxon>
        <taxon>Embryophyta</taxon>
        <taxon>Tracheophyta</taxon>
        <taxon>Spermatophyta</taxon>
        <taxon>Magnoliopsida</taxon>
        <taxon>eudicotyledons</taxon>
        <taxon>Gunneridae</taxon>
        <taxon>Pentapetalae</taxon>
        <taxon>rosids</taxon>
        <taxon>fabids</taxon>
        <taxon>Malpighiales</taxon>
        <taxon>Salicaceae</taxon>
        <taxon>Saliceae</taxon>
        <taxon>Populus</taxon>
    </lineage>
</organism>
<feature type="transmembrane region" description="Helical" evidence="11">
    <location>
        <begin position="350"/>
        <end position="367"/>
    </location>
</feature>
<dbReference type="Pfam" id="PF01490">
    <property type="entry name" value="Aa_trans"/>
    <property type="match status" value="1"/>
</dbReference>
<evidence type="ECO:0000256" key="3">
    <source>
        <dbReference type="ARBA" id="ARBA00022448"/>
    </source>
</evidence>
<evidence type="ECO:0000256" key="9">
    <source>
        <dbReference type="ARBA" id="ARBA00023294"/>
    </source>
</evidence>
<name>A0A1X9IZA5_POPTO</name>
<comment type="subcellular location">
    <subcellularLocation>
        <location evidence="1">Endomembrane system</location>
        <topology evidence="1">Multi-pass membrane protein</topology>
    </subcellularLocation>
</comment>
<feature type="transmembrane region" description="Helical" evidence="11">
    <location>
        <begin position="183"/>
        <end position="204"/>
    </location>
</feature>
<dbReference type="GO" id="GO:0012505">
    <property type="term" value="C:endomembrane system"/>
    <property type="evidence" value="ECO:0007669"/>
    <property type="project" value="UniProtKB-SubCell"/>
</dbReference>
<feature type="transmembrane region" description="Helical" evidence="11">
    <location>
        <begin position="373"/>
        <end position="390"/>
    </location>
</feature>
<comment type="function">
    <text evidence="10">Carrier protein involved in proton-driven auxin influx. Mediates the formation of auxin gradient from developing leaves (site of auxin biosynthesis) to tips by contributing to the loading of auxin in vascular tissues and facilitating acropetal (base to tip) auxin transport within inner tissues of the root apex, and basipetal (tip to base) auxin transport within outer tissues of the root apex. May be involved in lateral roots and nodules formation.</text>
</comment>
<keyword evidence="4 11" id="KW-0812">Transmembrane</keyword>
<keyword evidence="9" id="KW-0927">Auxin signaling pathway</keyword>
<keyword evidence="8 11" id="KW-0472">Membrane</keyword>
<feature type="transmembrane region" description="Helical" evidence="11">
    <location>
        <begin position="305"/>
        <end position="330"/>
    </location>
</feature>
<accession>A0A1X9IZA5</accession>
<proteinExistence type="evidence at transcript level"/>
<feature type="transmembrane region" description="Helical" evidence="11">
    <location>
        <begin position="411"/>
        <end position="433"/>
    </location>
</feature>
<keyword evidence="6" id="KW-0029">Amino-acid transport</keyword>
<evidence type="ECO:0000313" key="13">
    <source>
        <dbReference type="EMBL" id="APR64434.1"/>
    </source>
</evidence>
<feature type="transmembrane region" description="Helical" evidence="11">
    <location>
        <begin position="263"/>
        <end position="285"/>
    </location>
</feature>
<dbReference type="GO" id="GO:0009734">
    <property type="term" value="P:auxin-activated signaling pathway"/>
    <property type="evidence" value="ECO:0007669"/>
    <property type="project" value="UniProtKB-KW"/>
</dbReference>
<reference evidence="13" key="1">
    <citation type="submission" date="2016-04" db="EMBL/GenBank/DDBJ databases">
        <title>Genome-wide identification and association studies of long non-coding RNAs involved in stem secondary growth and wood biomass in Populus tomentosa.</title>
        <authorList>
            <person name="Zhang D."/>
            <person name="Zhou D."/>
        </authorList>
    </citation>
    <scope>NUCLEOTIDE SEQUENCE</scope>
</reference>
<evidence type="ECO:0000259" key="12">
    <source>
        <dbReference type="Pfam" id="PF01490"/>
    </source>
</evidence>